<evidence type="ECO:0000313" key="1">
    <source>
        <dbReference type="EMBL" id="KAK5636029.1"/>
    </source>
</evidence>
<accession>A0AAN7V327</accession>
<gene>
    <name evidence="1" type="ORF">RRF57_011741</name>
</gene>
<protein>
    <submittedName>
        <fullName evidence="1">Uncharacterized protein</fullName>
    </submittedName>
</protein>
<reference evidence="1 2" key="1">
    <citation type="submission" date="2023-10" db="EMBL/GenBank/DDBJ databases">
        <title>Draft genome sequence of Xylaria bambusicola isolate GMP-LS, the root and basal stem rot pathogen of sugarcane in Indonesia.</title>
        <authorList>
            <person name="Selvaraj P."/>
            <person name="Muralishankar V."/>
            <person name="Muruganantham S."/>
            <person name="Sp S."/>
            <person name="Haryani S."/>
            <person name="Lau K.J.X."/>
            <person name="Naqvi N.I."/>
        </authorList>
    </citation>
    <scope>NUCLEOTIDE SEQUENCE [LARGE SCALE GENOMIC DNA]</scope>
    <source>
        <strain evidence="1">GMP-LS</strain>
    </source>
</reference>
<organism evidence="1 2">
    <name type="scientific">Xylaria bambusicola</name>
    <dbReference type="NCBI Taxonomy" id="326684"/>
    <lineage>
        <taxon>Eukaryota</taxon>
        <taxon>Fungi</taxon>
        <taxon>Dikarya</taxon>
        <taxon>Ascomycota</taxon>
        <taxon>Pezizomycotina</taxon>
        <taxon>Sordariomycetes</taxon>
        <taxon>Xylariomycetidae</taxon>
        <taxon>Xylariales</taxon>
        <taxon>Xylariaceae</taxon>
        <taxon>Xylaria</taxon>
    </lineage>
</organism>
<dbReference type="EMBL" id="JAWHQM010000061">
    <property type="protein sequence ID" value="KAK5636029.1"/>
    <property type="molecule type" value="Genomic_DNA"/>
</dbReference>
<dbReference type="Proteomes" id="UP001305414">
    <property type="component" value="Unassembled WGS sequence"/>
</dbReference>
<evidence type="ECO:0000313" key="2">
    <source>
        <dbReference type="Proteomes" id="UP001305414"/>
    </source>
</evidence>
<keyword evidence="2" id="KW-1185">Reference proteome</keyword>
<comment type="caution">
    <text evidence="1">The sequence shown here is derived from an EMBL/GenBank/DDBJ whole genome shotgun (WGS) entry which is preliminary data.</text>
</comment>
<proteinExistence type="predicted"/>
<dbReference type="AlphaFoldDB" id="A0AAN7V327"/>
<name>A0AAN7V327_9PEZI</name>
<sequence length="85" mass="9469">MDNLHPPDLPGIASLSIRSIRNGLETGLFKCVHLVVIKLQPSTQTYIARINEVNQRCRAVISIHQSAMDVAWARDLDYELGNARG</sequence>